<dbReference type="KEGG" id="dva:DAD186_03450"/>
<dbReference type="EMBL" id="CP012117">
    <property type="protein sequence ID" value="ANP26902.1"/>
    <property type="molecule type" value="Genomic_DNA"/>
</dbReference>
<dbReference type="InterPro" id="IPR045598">
    <property type="entry name" value="DUF6457"/>
</dbReference>
<name>A0A1B0ZG49_9MICO</name>
<accession>A0A1B0ZG49</accession>
<evidence type="ECO:0000313" key="2">
    <source>
        <dbReference type="EMBL" id="ANP26902.1"/>
    </source>
</evidence>
<evidence type="ECO:0000313" key="3">
    <source>
        <dbReference type="Proteomes" id="UP000092596"/>
    </source>
</evidence>
<protein>
    <recommendedName>
        <fullName evidence="1">DUF6457 domain-containing protein</fullName>
    </recommendedName>
</protein>
<feature type="domain" description="DUF6457" evidence="1">
    <location>
        <begin position="12"/>
        <end position="87"/>
    </location>
</feature>
<dbReference type="RefSeq" id="WP_065247245.1">
    <property type="nucleotide sequence ID" value="NZ_CP012117.1"/>
</dbReference>
<proteinExistence type="predicted"/>
<organism evidence="2 3">
    <name type="scientific">Dermabacter vaginalis</name>
    <dbReference type="NCBI Taxonomy" id="1630135"/>
    <lineage>
        <taxon>Bacteria</taxon>
        <taxon>Bacillati</taxon>
        <taxon>Actinomycetota</taxon>
        <taxon>Actinomycetes</taxon>
        <taxon>Micrococcales</taxon>
        <taxon>Dermabacteraceae</taxon>
        <taxon>Dermabacter</taxon>
    </lineage>
</organism>
<dbReference type="Proteomes" id="UP000092596">
    <property type="component" value="Chromosome"/>
</dbReference>
<gene>
    <name evidence="2" type="ORF">DAD186_03450</name>
</gene>
<reference evidence="2 3" key="1">
    <citation type="submission" date="2015-06" db="EMBL/GenBank/DDBJ databases">
        <title>Investigation of pathophysiology for high-risk pregnancy and development of treatment modality based on it.</title>
        <authorList>
            <person name="Kim B.-C."/>
            <person name="Lim S."/>
        </authorList>
    </citation>
    <scope>NUCLEOTIDE SEQUENCE [LARGE SCALE GENOMIC DNA]</scope>
    <source>
        <strain evidence="2 3">AD1-86</strain>
    </source>
</reference>
<dbReference type="STRING" id="1630135.DAD186_03450"/>
<evidence type="ECO:0000259" key="1">
    <source>
        <dbReference type="Pfam" id="PF20058"/>
    </source>
</evidence>
<dbReference type="Pfam" id="PF20058">
    <property type="entry name" value="DUF6457"/>
    <property type="match status" value="1"/>
</dbReference>
<dbReference type="AlphaFoldDB" id="A0A1B0ZG49"/>
<sequence>MSPKADDPKMIEALQRFIDASANDAGFEPPFTEADRDLILSLTGVAAHTVVRPAGPFASMVVGYLVGSGKAESWADAHDQVKRFVREYIGDPVEGDK</sequence>